<evidence type="ECO:0000313" key="1">
    <source>
        <dbReference type="EMBL" id="KAL2062566.1"/>
    </source>
</evidence>
<proteinExistence type="predicted"/>
<name>A0ABR4BZL5_9HELO</name>
<dbReference type="EMBL" id="JAZHXI010000017">
    <property type="protein sequence ID" value="KAL2062566.1"/>
    <property type="molecule type" value="Genomic_DNA"/>
</dbReference>
<keyword evidence="2" id="KW-1185">Reference proteome</keyword>
<protein>
    <submittedName>
        <fullName evidence="1">Uncharacterized protein</fullName>
    </submittedName>
</protein>
<reference evidence="1 2" key="1">
    <citation type="journal article" date="2024" name="Commun. Biol.">
        <title>Comparative genomic analysis of thermophilic fungi reveals convergent evolutionary adaptations and gene losses.</title>
        <authorList>
            <person name="Steindorff A.S."/>
            <person name="Aguilar-Pontes M.V."/>
            <person name="Robinson A.J."/>
            <person name="Andreopoulos B."/>
            <person name="LaButti K."/>
            <person name="Kuo A."/>
            <person name="Mondo S."/>
            <person name="Riley R."/>
            <person name="Otillar R."/>
            <person name="Haridas S."/>
            <person name="Lipzen A."/>
            <person name="Grimwood J."/>
            <person name="Schmutz J."/>
            <person name="Clum A."/>
            <person name="Reid I.D."/>
            <person name="Moisan M.C."/>
            <person name="Butler G."/>
            <person name="Nguyen T.T.M."/>
            <person name="Dewar K."/>
            <person name="Conant G."/>
            <person name="Drula E."/>
            <person name="Henrissat B."/>
            <person name="Hansel C."/>
            <person name="Singer S."/>
            <person name="Hutchinson M.I."/>
            <person name="de Vries R.P."/>
            <person name="Natvig D.O."/>
            <person name="Powell A.J."/>
            <person name="Tsang A."/>
            <person name="Grigoriev I.V."/>
        </authorList>
    </citation>
    <scope>NUCLEOTIDE SEQUENCE [LARGE SCALE GENOMIC DNA]</scope>
    <source>
        <strain evidence="1 2">CBS 494.80</strain>
    </source>
</reference>
<evidence type="ECO:0000313" key="2">
    <source>
        <dbReference type="Proteomes" id="UP001595075"/>
    </source>
</evidence>
<comment type="caution">
    <text evidence="1">The sequence shown here is derived from an EMBL/GenBank/DDBJ whole genome shotgun (WGS) entry which is preliminary data.</text>
</comment>
<gene>
    <name evidence="1" type="ORF">VTL71DRAFT_6832</name>
</gene>
<dbReference type="Proteomes" id="UP001595075">
    <property type="component" value="Unassembled WGS sequence"/>
</dbReference>
<accession>A0ABR4BZL5</accession>
<sequence length="13" mass="1538">MSNALLNRFNDQD</sequence>
<organism evidence="1 2">
    <name type="scientific">Oculimacula yallundae</name>
    <dbReference type="NCBI Taxonomy" id="86028"/>
    <lineage>
        <taxon>Eukaryota</taxon>
        <taxon>Fungi</taxon>
        <taxon>Dikarya</taxon>
        <taxon>Ascomycota</taxon>
        <taxon>Pezizomycotina</taxon>
        <taxon>Leotiomycetes</taxon>
        <taxon>Helotiales</taxon>
        <taxon>Ploettnerulaceae</taxon>
        <taxon>Oculimacula</taxon>
    </lineage>
</organism>